<dbReference type="SUPFAM" id="SSF82895">
    <property type="entry name" value="TSP-1 type 1 repeat"/>
    <property type="match status" value="1"/>
</dbReference>
<keyword evidence="2" id="KW-1185">Reference proteome</keyword>
<sequence>MFLKTFAIFLFIAIRFVMATLPVCTTCPVNGIWSPWADHTTCTKGCGFYGKKAQTRTCESWGYGCGCQGVYSRIVPCTANACPTAPFCAAGHARFLNPLTKKFLCKAIKRPDDYAAPKCALTKKMHPCPCPPGGVWSNWFSDLNCPYNGTWPCGLCQTHTDHRVCQSTQAGCPCVGPSNRTAKCSASPCSGNGGRTPCCGGYSLVRTISGPDKIKSEPLCGPSLPDDPVIALPACMPTSTTTTTTTTTPICTSGCPENFIERVYTVDNSTFNVTYSTDENGCQIANYICSPTPNTTSAWFGVIAQGDWDYMHNVDYDYLDDEKVAGPVTSTADKYFRCAVGPKGPKWQFVGKDFIWVYCNPPMEPVAG</sequence>
<evidence type="ECO:0000313" key="3">
    <source>
        <dbReference type="WBParaSite" id="MBELARI_LOCUS11643"/>
    </source>
</evidence>
<dbReference type="AlphaFoldDB" id="A0AAF3J284"/>
<dbReference type="Gene3D" id="2.20.100.10">
    <property type="entry name" value="Thrombospondin type-1 (TSP1) repeat"/>
    <property type="match status" value="1"/>
</dbReference>
<dbReference type="InterPro" id="IPR000884">
    <property type="entry name" value="TSP1_rpt"/>
</dbReference>
<dbReference type="Proteomes" id="UP000887575">
    <property type="component" value="Unassembled WGS sequence"/>
</dbReference>
<dbReference type="InterPro" id="IPR036383">
    <property type="entry name" value="TSP1_rpt_sf"/>
</dbReference>
<dbReference type="PANTHER" id="PTHR31936:SF5">
    <property type="entry name" value="VENOM PROTEIN"/>
    <property type="match status" value="1"/>
</dbReference>
<evidence type="ECO:0000256" key="1">
    <source>
        <dbReference type="SAM" id="SignalP"/>
    </source>
</evidence>
<keyword evidence="1" id="KW-0732">Signal</keyword>
<name>A0AAF3J284_9BILA</name>
<dbReference type="PROSITE" id="PS50092">
    <property type="entry name" value="TSP1"/>
    <property type="match status" value="1"/>
</dbReference>
<dbReference type="PANTHER" id="PTHR31936">
    <property type="entry name" value="PROTEIN CBG18744"/>
    <property type="match status" value="1"/>
</dbReference>
<proteinExistence type="predicted"/>
<reference evidence="3" key="1">
    <citation type="submission" date="2024-02" db="UniProtKB">
        <authorList>
            <consortium name="WormBaseParasite"/>
        </authorList>
    </citation>
    <scope>IDENTIFICATION</scope>
</reference>
<protein>
    <submittedName>
        <fullName evidence="3">Uncharacterized protein</fullName>
    </submittedName>
</protein>
<evidence type="ECO:0000313" key="2">
    <source>
        <dbReference type="Proteomes" id="UP000887575"/>
    </source>
</evidence>
<feature type="signal peptide" evidence="1">
    <location>
        <begin position="1"/>
        <end position="19"/>
    </location>
</feature>
<organism evidence="2 3">
    <name type="scientific">Mesorhabditis belari</name>
    <dbReference type="NCBI Taxonomy" id="2138241"/>
    <lineage>
        <taxon>Eukaryota</taxon>
        <taxon>Metazoa</taxon>
        <taxon>Ecdysozoa</taxon>
        <taxon>Nematoda</taxon>
        <taxon>Chromadorea</taxon>
        <taxon>Rhabditida</taxon>
        <taxon>Rhabditina</taxon>
        <taxon>Rhabditomorpha</taxon>
        <taxon>Rhabditoidea</taxon>
        <taxon>Rhabditidae</taxon>
        <taxon>Mesorhabditinae</taxon>
        <taxon>Mesorhabditis</taxon>
    </lineage>
</organism>
<accession>A0AAF3J284</accession>
<dbReference type="WBParaSite" id="MBELARI_LOCUS11643">
    <property type="protein sequence ID" value="MBELARI_LOCUS11643"/>
    <property type="gene ID" value="MBELARI_LOCUS11643"/>
</dbReference>
<feature type="chain" id="PRO_5041923371" evidence="1">
    <location>
        <begin position="20"/>
        <end position="368"/>
    </location>
</feature>